<dbReference type="InterPro" id="IPR025526">
    <property type="entry name" value="DsrC-like_dom_sf"/>
</dbReference>
<proteinExistence type="inferred from homology"/>
<dbReference type="NCBIfam" id="TIGR03342">
    <property type="entry name" value="dsrC_tusE_dsvC"/>
    <property type="match status" value="1"/>
</dbReference>
<dbReference type="PIRSF" id="PIRSF006223">
    <property type="entry name" value="DsrC_TusE"/>
    <property type="match status" value="1"/>
</dbReference>
<keyword evidence="6" id="KW-1185">Reference proteome</keyword>
<dbReference type="InterPro" id="IPR007453">
    <property type="entry name" value="DsrC/TusE"/>
</dbReference>
<dbReference type="Gene3D" id="3.30.1420.10">
    <property type="match status" value="1"/>
</dbReference>
<dbReference type="KEGG" id="slim:SCL_1279"/>
<comment type="similarity">
    <text evidence="3">Belongs to the dsrC/tusE family.</text>
</comment>
<dbReference type="GO" id="GO:0097163">
    <property type="term" value="F:sulfur carrier activity"/>
    <property type="evidence" value="ECO:0007669"/>
    <property type="project" value="TreeGrafter"/>
</dbReference>
<dbReference type="AlphaFoldDB" id="A0A1B4XFK8"/>
<dbReference type="PANTHER" id="PTHR37010">
    <property type="entry name" value="SULFURTRANSFERASE TUSE"/>
    <property type="match status" value="1"/>
</dbReference>
<dbReference type="InParanoid" id="A0A1B4XFK8"/>
<dbReference type="Gene3D" id="1.10.10.370">
    <property type="entry name" value="DsrC-like protein, C-terminal domain"/>
    <property type="match status" value="1"/>
</dbReference>
<evidence type="ECO:0000313" key="6">
    <source>
        <dbReference type="Proteomes" id="UP000243180"/>
    </source>
</evidence>
<evidence type="ECO:0000256" key="4">
    <source>
        <dbReference type="SAM" id="MobiDB-lite"/>
    </source>
</evidence>
<keyword evidence="2" id="KW-0963">Cytoplasm</keyword>
<gene>
    <name evidence="5" type="ORF">SCL_1279</name>
</gene>
<reference evidence="5 6" key="1">
    <citation type="submission" date="2015-05" db="EMBL/GenBank/DDBJ databases">
        <title>Complete genome sequence of a sulfur-oxidizing gammaproteobacterium strain HA5.</title>
        <authorList>
            <person name="Miura A."/>
            <person name="Kojima H."/>
            <person name="Fukui M."/>
        </authorList>
    </citation>
    <scope>NUCLEOTIDE SEQUENCE [LARGE SCALE GENOMIC DNA]</scope>
    <source>
        <strain evidence="5 6">HA5</strain>
    </source>
</reference>
<evidence type="ECO:0000313" key="5">
    <source>
        <dbReference type="EMBL" id="BAV33591.1"/>
    </source>
</evidence>
<dbReference type="PANTHER" id="PTHR37010:SF1">
    <property type="entry name" value="SULFURTRANSFERASE TUSE"/>
    <property type="match status" value="1"/>
</dbReference>
<feature type="region of interest" description="Disordered" evidence="4">
    <location>
        <begin position="92"/>
        <end position="112"/>
    </location>
</feature>
<dbReference type="EC" id="2.8.1.-" evidence="3"/>
<dbReference type="SUPFAM" id="SSF69721">
    <property type="entry name" value="DsrC, the gamma subunit of dissimilatory sulfite reductase"/>
    <property type="match status" value="1"/>
</dbReference>
<dbReference type="GO" id="GO:0016740">
    <property type="term" value="F:transferase activity"/>
    <property type="evidence" value="ECO:0007669"/>
    <property type="project" value="UniProtKB-KW"/>
</dbReference>
<evidence type="ECO:0000256" key="1">
    <source>
        <dbReference type="ARBA" id="ARBA00004496"/>
    </source>
</evidence>
<keyword evidence="3" id="KW-0808">Transferase</keyword>
<dbReference type="Proteomes" id="UP000243180">
    <property type="component" value="Chromosome"/>
</dbReference>
<protein>
    <recommendedName>
        <fullName evidence="3">Sulfurtransferase</fullName>
        <ecNumber evidence="3">2.8.1.-</ecNumber>
    </recommendedName>
</protein>
<dbReference type="RefSeq" id="WP_096360429.1">
    <property type="nucleotide sequence ID" value="NZ_AP014879.1"/>
</dbReference>
<dbReference type="InterPro" id="IPR043163">
    <property type="entry name" value="DsrC-like_N"/>
</dbReference>
<comment type="function">
    <text evidence="3">Part of a sulfur-relay system.</text>
</comment>
<evidence type="ECO:0000256" key="2">
    <source>
        <dbReference type="ARBA" id="ARBA00022490"/>
    </source>
</evidence>
<sequence>MSYELNGKTIDTDANGFLKNTEDWSKDLAEHIAKLEGIALTQKHWDIIEYLRDAYFNNNGEQPNTRHIVKAMADKWGTNVIQKDVYDLFPKDPSKQGGRISGLPESRRKGGY</sequence>
<organism evidence="5 6">
    <name type="scientific">Sulfuricaulis limicola</name>
    <dbReference type="NCBI Taxonomy" id="1620215"/>
    <lineage>
        <taxon>Bacteria</taxon>
        <taxon>Pseudomonadati</taxon>
        <taxon>Pseudomonadota</taxon>
        <taxon>Gammaproteobacteria</taxon>
        <taxon>Acidiferrobacterales</taxon>
        <taxon>Acidiferrobacteraceae</taxon>
        <taxon>Sulfuricaulis</taxon>
    </lineage>
</organism>
<name>A0A1B4XFK8_9GAMM</name>
<dbReference type="Pfam" id="PF04358">
    <property type="entry name" value="DsrC"/>
    <property type="match status" value="1"/>
</dbReference>
<comment type="subcellular location">
    <subcellularLocation>
        <location evidence="1">Cytoplasm</location>
    </subcellularLocation>
</comment>
<evidence type="ECO:0000256" key="3">
    <source>
        <dbReference type="PIRNR" id="PIRNR006223"/>
    </source>
</evidence>
<dbReference type="GO" id="GO:0005737">
    <property type="term" value="C:cytoplasm"/>
    <property type="evidence" value="ECO:0007669"/>
    <property type="project" value="UniProtKB-SubCell"/>
</dbReference>
<dbReference type="EMBL" id="AP014879">
    <property type="protein sequence ID" value="BAV33591.1"/>
    <property type="molecule type" value="Genomic_DNA"/>
</dbReference>
<dbReference type="OrthoDB" id="9786347at2"/>
<dbReference type="GO" id="GO:0002143">
    <property type="term" value="P:tRNA wobble position uridine thiolation"/>
    <property type="evidence" value="ECO:0007669"/>
    <property type="project" value="TreeGrafter"/>
</dbReference>
<dbReference type="InterPro" id="IPR042072">
    <property type="entry name" value="DsrC-like_C"/>
</dbReference>
<accession>A0A1B4XFK8</accession>